<dbReference type="PANTHER" id="PTHR38686:SF1">
    <property type="entry name" value="APOLIPOPROTEIN N-ACYLTRANSFERASE"/>
    <property type="match status" value="1"/>
</dbReference>
<feature type="transmembrane region" description="Helical" evidence="8">
    <location>
        <begin position="159"/>
        <end position="180"/>
    </location>
</feature>
<evidence type="ECO:0000259" key="9">
    <source>
        <dbReference type="PROSITE" id="PS50263"/>
    </source>
</evidence>
<name>A0A1F4XRN1_9BACT</name>
<dbReference type="PANTHER" id="PTHR38686">
    <property type="entry name" value="APOLIPOPROTEIN N-ACYLTRANSFERASE"/>
    <property type="match status" value="1"/>
</dbReference>
<dbReference type="Proteomes" id="UP000178091">
    <property type="component" value="Unassembled WGS sequence"/>
</dbReference>
<organism evidence="10 11">
    <name type="scientific">Candidatus Adlerbacteria bacterium RIFCSPHIGHO2_12_FULL_53_18</name>
    <dbReference type="NCBI Taxonomy" id="1797242"/>
    <lineage>
        <taxon>Bacteria</taxon>
        <taxon>Candidatus Adleribacteriota</taxon>
    </lineage>
</organism>
<feature type="transmembrane region" description="Helical" evidence="8">
    <location>
        <begin position="192"/>
        <end position="213"/>
    </location>
</feature>
<keyword evidence="6 8" id="KW-0472">Membrane</keyword>
<feature type="transmembrane region" description="Helical" evidence="8">
    <location>
        <begin position="51"/>
        <end position="71"/>
    </location>
</feature>
<dbReference type="Gene3D" id="3.60.110.10">
    <property type="entry name" value="Carbon-nitrogen hydrolase"/>
    <property type="match status" value="1"/>
</dbReference>
<protein>
    <recommendedName>
        <fullName evidence="9">CN hydrolase domain-containing protein</fullName>
    </recommendedName>
</protein>
<gene>
    <name evidence="10" type="ORF">A3F55_00275</name>
</gene>
<evidence type="ECO:0000313" key="11">
    <source>
        <dbReference type="Proteomes" id="UP000178091"/>
    </source>
</evidence>
<feature type="domain" description="CN hydrolase" evidence="9">
    <location>
        <begin position="226"/>
        <end position="479"/>
    </location>
</feature>
<dbReference type="Pfam" id="PF00795">
    <property type="entry name" value="CN_hydrolase"/>
    <property type="match status" value="1"/>
</dbReference>
<dbReference type="InterPro" id="IPR045378">
    <property type="entry name" value="LNT_N"/>
</dbReference>
<keyword evidence="7" id="KW-0012">Acyltransferase</keyword>
<keyword evidence="5 8" id="KW-1133">Transmembrane helix</keyword>
<accession>A0A1F4XRN1</accession>
<dbReference type="GO" id="GO:0005886">
    <property type="term" value="C:plasma membrane"/>
    <property type="evidence" value="ECO:0007669"/>
    <property type="project" value="UniProtKB-SubCell"/>
</dbReference>
<feature type="transmembrane region" description="Helical" evidence="8">
    <location>
        <begin position="91"/>
        <end position="110"/>
    </location>
</feature>
<sequence>MYDMRFYALPALSGVLLALVFYPFYFWWLAFVALVPLFYFVLDPARTRRELLLGGAQVGILGIGPLVYFSLVHVVLFPHSLLFTVAVQLSSIPTLAAIAALFGAVVYLLHSASLRMYAVWPIVAAGLYCVVESILMWVFGGYYFGSLAHAVVALPVARLIVSVGGTLLVSCFVMLVNALITEGVRAAYYKQTTTALWVGFAALVSVLSVALLMSSRESSSMATQPLAVALIQPAPVSVQELPYGNEVEGIFIAPELERIITEAASSTDLVIYPFSPVEGVVYRGEPPIIAGIQDVARDEAVGAWFARTVPTSTTVMIWNTLAEGGSLYDEYAFWRAEEKAVYQKQKLYLFSDYVPEWMRGAGIARGTYDIAAGERGDTLVVQGVGVSGLICSELHSRTLTPAERKNTELLIAVGDDSFFPGSLVANFSLAAAQYYAARYQKPVIRATVYGPSALIDAEGNLLASLEYGEQGVLRGEFKFPGTTE</sequence>
<proteinExistence type="predicted"/>
<evidence type="ECO:0000256" key="8">
    <source>
        <dbReference type="SAM" id="Phobius"/>
    </source>
</evidence>
<comment type="subcellular location">
    <subcellularLocation>
        <location evidence="1">Cell membrane</location>
        <topology evidence="1">Multi-pass membrane protein</topology>
    </subcellularLocation>
</comment>
<feature type="transmembrane region" description="Helical" evidence="8">
    <location>
        <begin position="117"/>
        <end position="139"/>
    </location>
</feature>
<dbReference type="PROSITE" id="PS50263">
    <property type="entry name" value="CN_HYDROLASE"/>
    <property type="match status" value="1"/>
</dbReference>
<dbReference type="Pfam" id="PF20154">
    <property type="entry name" value="LNT_N"/>
    <property type="match status" value="1"/>
</dbReference>
<dbReference type="InterPro" id="IPR003010">
    <property type="entry name" value="C-N_Hydrolase"/>
</dbReference>
<comment type="caution">
    <text evidence="10">The sequence shown here is derived from an EMBL/GenBank/DDBJ whole genome shotgun (WGS) entry which is preliminary data.</text>
</comment>
<dbReference type="AlphaFoldDB" id="A0A1F4XRN1"/>
<keyword evidence="4 8" id="KW-0812">Transmembrane</keyword>
<dbReference type="EMBL" id="MEWW01000016">
    <property type="protein sequence ID" value="OGC84401.1"/>
    <property type="molecule type" value="Genomic_DNA"/>
</dbReference>
<evidence type="ECO:0000256" key="1">
    <source>
        <dbReference type="ARBA" id="ARBA00004651"/>
    </source>
</evidence>
<evidence type="ECO:0000256" key="4">
    <source>
        <dbReference type="ARBA" id="ARBA00022692"/>
    </source>
</evidence>
<dbReference type="InterPro" id="IPR036526">
    <property type="entry name" value="C-N_Hydrolase_sf"/>
</dbReference>
<dbReference type="InterPro" id="IPR004563">
    <property type="entry name" value="Apolipo_AcylTrfase"/>
</dbReference>
<keyword evidence="3" id="KW-0808">Transferase</keyword>
<keyword evidence="2" id="KW-1003">Cell membrane</keyword>
<evidence type="ECO:0000313" key="10">
    <source>
        <dbReference type="EMBL" id="OGC84401.1"/>
    </source>
</evidence>
<dbReference type="SUPFAM" id="SSF56317">
    <property type="entry name" value="Carbon-nitrogen hydrolase"/>
    <property type="match status" value="1"/>
</dbReference>
<evidence type="ECO:0000256" key="2">
    <source>
        <dbReference type="ARBA" id="ARBA00022475"/>
    </source>
</evidence>
<evidence type="ECO:0000256" key="6">
    <source>
        <dbReference type="ARBA" id="ARBA00023136"/>
    </source>
</evidence>
<evidence type="ECO:0000256" key="5">
    <source>
        <dbReference type="ARBA" id="ARBA00022989"/>
    </source>
</evidence>
<evidence type="ECO:0000256" key="3">
    <source>
        <dbReference type="ARBA" id="ARBA00022679"/>
    </source>
</evidence>
<dbReference type="GO" id="GO:0042158">
    <property type="term" value="P:lipoprotein biosynthetic process"/>
    <property type="evidence" value="ECO:0007669"/>
    <property type="project" value="InterPro"/>
</dbReference>
<dbReference type="GO" id="GO:0016410">
    <property type="term" value="F:N-acyltransferase activity"/>
    <property type="evidence" value="ECO:0007669"/>
    <property type="project" value="InterPro"/>
</dbReference>
<feature type="transmembrane region" description="Helical" evidence="8">
    <location>
        <begin position="6"/>
        <end position="39"/>
    </location>
</feature>
<evidence type="ECO:0000256" key="7">
    <source>
        <dbReference type="ARBA" id="ARBA00023315"/>
    </source>
</evidence>
<reference evidence="10 11" key="1">
    <citation type="journal article" date="2016" name="Nat. Commun.">
        <title>Thousands of microbial genomes shed light on interconnected biogeochemical processes in an aquifer system.</title>
        <authorList>
            <person name="Anantharaman K."/>
            <person name="Brown C.T."/>
            <person name="Hug L.A."/>
            <person name="Sharon I."/>
            <person name="Castelle C.J."/>
            <person name="Probst A.J."/>
            <person name="Thomas B.C."/>
            <person name="Singh A."/>
            <person name="Wilkins M.J."/>
            <person name="Karaoz U."/>
            <person name="Brodie E.L."/>
            <person name="Williams K.H."/>
            <person name="Hubbard S.S."/>
            <person name="Banfield J.F."/>
        </authorList>
    </citation>
    <scope>NUCLEOTIDE SEQUENCE [LARGE SCALE GENOMIC DNA]</scope>
</reference>